<dbReference type="Proteomes" id="UP001383192">
    <property type="component" value="Unassembled WGS sequence"/>
</dbReference>
<feature type="region of interest" description="Disordered" evidence="1">
    <location>
        <begin position="161"/>
        <end position="190"/>
    </location>
</feature>
<dbReference type="EMBL" id="JAYKXP010000025">
    <property type="protein sequence ID" value="KAK7045352.1"/>
    <property type="molecule type" value="Genomic_DNA"/>
</dbReference>
<protein>
    <submittedName>
        <fullName evidence="2">Uncharacterized protein</fullName>
    </submittedName>
</protein>
<accession>A0AAW0D3C9</accession>
<evidence type="ECO:0000313" key="3">
    <source>
        <dbReference type="Proteomes" id="UP001383192"/>
    </source>
</evidence>
<evidence type="ECO:0000313" key="2">
    <source>
        <dbReference type="EMBL" id="KAK7045352.1"/>
    </source>
</evidence>
<name>A0AAW0D3C9_9AGAR</name>
<evidence type="ECO:0000256" key="1">
    <source>
        <dbReference type="SAM" id="MobiDB-lite"/>
    </source>
</evidence>
<feature type="region of interest" description="Disordered" evidence="1">
    <location>
        <begin position="65"/>
        <end position="149"/>
    </location>
</feature>
<sequence>MSAPASHMHQPTHPIPDIDEDSMASSLIPGPSHARGNHASASTSYRVPATIRAIIVPKPKLTHTSRVRPTTLGTPDFIDPFGSNQSLKPLRRLRKKDYIQSPPEPTAAPTPAPAPAPISISISRPHKLGSITAPKKRGYSPLDEAGMSPNDTALVKFFRTLIPDYPRPEKRKPPRDEVSHERGQKRRRIV</sequence>
<comment type="caution">
    <text evidence="2">The sequence shown here is derived from an EMBL/GenBank/DDBJ whole genome shotgun (WGS) entry which is preliminary data.</text>
</comment>
<organism evidence="2 3">
    <name type="scientific">Paramarasmius palmivorus</name>
    <dbReference type="NCBI Taxonomy" id="297713"/>
    <lineage>
        <taxon>Eukaryota</taxon>
        <taxon>Fungi</taxon>
        <taxon>Dikarya</taxon>
        <taxon>Basidiomycota</taxon>
        <taxon>Agaricomycotina</taxon>
        <taxon>Agaricomycetes</taxon>
        <taxon>Agaricomycetidae</taxon>
        <taxon>Agaricales</taxon>
        <taxon>Marasmiineae</taxon>
        <taxon>Marasmiaceae</taxon>
        <taxon>Paramarasmius</taxon>
    </lineage>
</organism>
<dbReference type="AlphaFoldDB" id="A0AAW0D3C9"/>
<proteinExistence type="predicted"/>
<feature type="compositionally biased region" description="Pro residues" evidence="1">
    <location>
        <begin position="102"/>
        <end position="116"/>
    </location>
</feature>
<feature type="region of interest" description="Disordered" evidence="1">
    <location>
        <begin position="1"/>
        <end position="43"/>
    </location>
</feature>
<keyword evidence="3" id="KW-1185">Reference proteome</keyword>
<gene>
    <name evidence="2" type="ORF">VNI00_007601</name>
</gene>
<reference evidence="2 3" key="1">
    <citation type="submission" date="2024-01" db="EMBL/GenBank/DDBJ databases">
        <title>A draft genome for a cacao thread blight-causing isolate of Paramarasmius palmivorus.</title>
        <authorList>
            <person name="Baruah I.K."/>
            <person name="Bukari Y."/>
            <person name="Amoako-Attah I."/>
            <person name="Meinhardt L.W."/>
            <person name="Bailey B.A."/>
            <person name="Cohen S.P."/>
        </authorList>
    </citation>
    <scope>NUCLEOTIDE SEQUENCE [LARGE SCALE GENOMIC DNA]</scope>
    <source>
        <strain evidence="2 3">GH-12</strain>
    </source>
</reference>